<gene>
    <name evidence="3" type="ordered locus">Bsel_0268</name>
</gene>
<dbReference type="Pfam" id="PF04205">
    <property type="entry name" value="FMN_bind"/>
    <property type="match status" value="1"/>
</dbReference>
<evidence type="ECO:0000313" key="4">
    <source>
        <dbReference type="Proteomes" id="UP000000271"/>
    </source>
</evidence>
<dbReference type="HOGENOM" id="CLU_1329745_0_0_9"/>
<dbReference type="Proteomes" id="UP000000271">
    <property type="component" value="Chromosome"/>
</dbReference>
<dbReference type="AlphaFoldDB" id="D6XWG8"/>
<dbReference type="Gene3D" id="3.90.1010.20">
    <property type="match status" value="1"/>
</dbReference>
<dbReference type="KEGG" id="bse:Bsel_0268"/>
<organism evidence="3 4">
    <name type="scientific">Bacillus selenitireducens (strain ATCC 700615 / DSM 15326 / MLS10)</name>
    <dbReference type="NCBI Taxonomy" id="439292"/>
    <lineage>
        <taxon>Bacteria</taxon>
        <taxon>Bacillati</taxon>
        <taxon>Bacillota</taxon>
        <taxon>Bacilli</taxon>
        <taxon>Bacillales</taxon>
        <taxon>Bacillaceae</taxon>
        <taxon>Salisediminibacterium</taxon>
    </lineage>
</organism>
<dbReference type="RefSeq" id="WP_013171239.1">
    <property type="nucleotide sequence ID" value="NC_014219.1"/>
</dbReference>
<reference evidence="3" key="1">
    <citation type="submission" date="2009-10" db="EMBL/GenBank/DDBJ databases">
        <title>Complete sequence of Bacillus selenitireducens MLS10.</title>
        <authorList>
            <consortium name="US DOE Joint Genome Institute"/>
            <person name="Lucas S."/>
            <person name="Copeland A."/>
            <person name="Lapidus A."/>
            <person name="Glavina del Rio T."/>
            <person name="Dalin E."/>
            <person name="Tice H."/>
            <person name="Bruce D."/>
            <person name="Goodwin L."/>
            <person name="Pitluck S."/>
            <person name="Sims D."/>
            <person name="Brettin T."/>
            <person name="Detter J.C."/>
            <person name="Han C."/>
            <person name="Larimer F."/>
            <person name="Land M."/>
            <person name="Hauser L."/>
            <person name="Kyrpides N."/>
            <person name="Ovchinnikova G."/>
            <person name="Stolz J."/>
        </authorList>
    </citation>
    <scope>NUCLEOTIDE SEQUENCE [LARGE SCALE GENOMIC DNA]</scope>
    <source>
        <strain evidence="3">MLS10</strain>
    </source>
</reference>
<dbReference type="GO" id="GO:0016020">
    <property type="term" value="C:membrane"/>
    <property type="evidence" value="ECO:0007669"/>
    <property type="project" value="InterPro"/>
</dbReference>
<feature type="domain" description="FMN-binding" evidence="2">
    <location>
        <begin position="73"/>
        <end position="147"/>
    </location>
</feature>
<protein>
    <submittedName>
        <fullName evidence="3">FMN-binding domain protein</fullName>
    </submittedName>
</protein>
<proteinExistence type="predicted"/>
<dbReference type="InterPro" id="IPR007329">
    <property type="entry name" value="FMN-bd"/>
</dbReference>
<dbReference type="GO" id="GO:0010181">
    <property type="term" value="F:FMN binding"/>
    <property type="evidence" value="ECO:0007669"/>
    <property type="project" value="InterPro"/>
</dbReference>
<dbReference type="SMART" id="SM00900">
    <property type="entry name" value="FMN_bind"/>
    <property type="match status" value="1"/>
</dbReference>
<sequence>MKKTWMLSIISATVILGACGNYDSSSEPLPYDNRVDEGESQAADEGNENNGNGDEETDFGDLADGVYETTGEGYNDDIVVETTIEGGEIVSVEILSHDETYGIGTDATDELPGTIVDANSPDVDGVSGATYSSDGIKEAVRAALEEASGGGSDEDLALTDGVFETSAEGYNDDIVVETTIEGGEIVVSHTMKPTESEPTQQTSCRA</sequence>
<accession>D6XWG8</accession>
<dbReference type="PROSITE" id="PS51257">
    <property type="entry name" value="PROKAR_LIPOPROTEIN"/>
    <property type="match status" value="1"/>
</dbReference>
<keyword evidence="4" id="KW-1185">Reference proteome</keyword>
<feature type="region of interest" description="Disordered" evidence="1">
    <location>
        <begin position="27"/>
        <end position="60"/>
    </location>
</feature>
<dbReference type="STRING" id="439292.Bsel_0268"/>
<evidence type="ECO:0000256" key="1">
    <source>
        <dbReference type="SAM" id="MobiDB-lite"/>
    </source>
</evidence>
<evidence type="ECO:0000259" key="2">
    <source>
        <dbReference type="SMART" id="SM00900"/>
    </source>
</evidence>
<evidence type="ECO:0000313" key="3">
    <source>
        <dbReference type="EMBL" id="ADH97810.1"/>
    </source>
</evidence>
<dbReference type="eggNOG" id="COG3976">
    <property type="taxonomic scope" value="Bacteria"/>
</dbReference>
<dbReference type="OrthoDB" id="9806724at2"/>
<dbReference type="EMBL" id="CP001791">
    <property type="protein sequence ID" value="ADH97810.1"/>
    <property type="molecule type" value="Genomic_DNA"/>
</dbReference>
<name>D6XWG8_BACIE</name>